<proteinExistence type="predicted"/>
<dbReference type="EMBL" id="MZ150789">
    <property type="protein sequence ID" value="QWY84645.1"/>
    <property type="molecule type" value="Genomic_DNA"/>
</dbReference>
<dbReference type="RefSeq" id="YP_010754462.1">
    <property type="nucleotide sequence ID" value="NC_073460.1"/>
</dbReference>
<reference evidence="1" key="1">
    <citation type="submission" date="2021-05" db="EMBL/GenBank/DDBJ databases">
        <authorList>
            <person name="Brink J."/>
            <person name="Busse A.L."/>
            <person name="Crowley H.J."/>
            <person name="Hall C.J."/>
            <person name="Hetherington P."/>
            <person name="Hovde T.M."/>
            <person name="Johnson J.A."/>
            <person name="Karch K.E."/>
            <person name="Krueger C.J."/>
            <person name="Lundberg T.J."/>
            <person name="Madla Sanchez I."/>
            <person name="Mathiesen C."/>
            <person name="Moore L.J."/>
            <person name="Nordberg R.J."/>
            <person name="Petersen I.M."/>
            <person name="Piton K.L."/>
            <person name="Rozycki S.T."/>
            <person name="Rutten E."/>
            <person name="Samuelson I.O."/>
            <person name="Sarkilahti S.K."/>
            <person name="Schubert K.A."/>
            <person name="Stamness T.F."/>
            <person name="Tinman A.J."/>
            <person name="Tutterrow P.B."/>
            <person name="Wanzek N.C."/>
            <person name="Wheeler C.D."/>
            <person name="Spring A.M."/>
            <person name="Klyczek K."/>
            <person name="Garlena R.A."/>
            <person name="Russell D.A."/>
            <person name="Pope W.H."/>
            <person name="Jacobs-Sera D."/>
            <person name="Hatfull G.F."/>
        </authorList>
    </citation>
    <scope>NUCLEOTIDE SEQUENCE</scope>
</reference>
<sequence length="34" mass="3778">MESTRDLIRDLAIIHMEGEGDWQCVCAPAGDDDD</sequence>
<keyword evidence="2" id="KW-1185">Reference proteome</keyword>
<gene>
    <name evidence="1" type="primary">66</name>
    <name evidence="1" type="ORF">SEA_FOOTLOOSE_66</name>
</gene>
<dbReference type="GeneID" id="80019052"/>
<dbReference type="KEGG" id="vg:80019052"/>
<protein>
    <submittedName>
        <fullName evidence="1">Uncharacterized protein</fullName>
    </submittedName>
</protein>
<dbReference type="Proteomes" id="UP000693692">
    <property type="component" value="Segment"/>
</dbReference>
<name>A0A8F3ECQ7_9CAUD</name>
<organism evidence="1 2">
    <name type="scientific">Microbacterium phage Footloose</name>
    <dbReference type="NCBI Taxonomy" id="2836048"/>
    <lineage>
        <taxon>Viruses</taxon>
        <taxon>Duplodnaviria</taxon>
        <taxon>Heunggongvirae</taxon>
        <taxon>Uroviricota</taxon>
        <taxon>Caudoviricetes</taxon>
        <taxon>Footloosevirus</taxon>
        <taxon>Footloosevirus footloose</taxon>
    </lineage>
</organism>
<evidence type="ECO:0000313" key="1">
    <source>
        <dbReference type="EMBL" id="QWY84645.1"/>
    </source>
</evidence>
<accession>A0A8F3ECQ7</accession>
<evidence type="ECO:0000313" key="2">
    <source>
        <dbReference type="Proteomes" id="UP000693692"/>
    </source>
</evidence>